<reference evidence="1" key="1">
    <citation type="submission" date="2022-07" db="EMBL/GenBank/DDBJ databases">
        <title>Phylogenomic reconstructions and comparative analyses of Kickxellomycotina fungi.</title>
        <authorList>
            <person name="Reynolds N.K."/>
            <person name="Stajich J.E."/>
            <person name="Barry K."/>
            <person name="Grigoriev I.V."/>
            <person name="Crous P."/>
            <person name="Smith M.E."/>
        </authorList>
    </citation>
    <scope>NUCLEOTIDE SEQUENCE</scope>
    <source>
        <strain evidence="1">Benny 63K</strain>
    </source>
</reference>
<dbReference type="Proteomes" id="UP001150581">
    <property type="component" value="Unassembled WGS sequence"/>
</dbReference>
<name>A0ACC1IKF2_9FUNG</name>
<comment type="caution">
    <text evidence="1">The sequence shown here is derived from an EMBL/GenBank/DDBJ whole genome shotgun (WGS) entry which is preliminary data.</text>
</comment>
<evidence type="ECO:0000313" key="1">
    <source>
        <dbReference type="EMBL" id="KAJ1895190.1"/>
    </source>
</evidence>
<accession>A0ACC1IKF2</accession>
<dbReference type="EMBL" id="JANBPG010000597">
    <property type="protein sequence ID" value="KAJ1895190.1"/>
    <property type="molecule type" value="Genomic_DNA"/>
</dbReference>
<sequence>MIDEDVAYGPLPTYAGPRMRLFSVSIYAISASVSLLAFVYGLVVVYMRPHVWRSSIFRVILVAQIINCMRFVIRPIVVFVRIRSDFGCRMLLFLNNATGVLPVNLTIYAVVYLQLVVIHKVSPTKRWPRVLLISLGVGLSILPTLPFIILPPSVFGKTSYCLLGKNWENREYLYIVFTIIVWQYLPGIVGIISVSTVAIYIIRTKRQTKAVMRASSQYYGMSMAANVHGQQHMLSQSMWNIIWFPITPIVSLWLNLILISIHYYKHRPYMVLEYLNVVLLGLQSILLAIALFVNPSVRHVLSDRLREKNERRGVAASEHGSCGRPECEQPECDRAAMHRANSLSIPSLKNSSSFSDI</sequence>
<proteinExistence type="predicted"/>
<organism evidence="1 2">
    <name type="scientific">Kickxella alabastrina</name>
    <dbReference type="NCBI Taxonomy" id="61397"/>
    <lineage>
        <taxon>Eukaryota</taxon>
        <taxon>Fungi</taxon>
        <taxon>Fungi incertae sedis</taxon>
        <taxon>Zoopagomycota</taxon>
        <taxon>Kickxellomycotina</taxon>
        <taxon>Kickxellomycetes</taxon>
        <taxon>Kickxellales</taxon>
        <taxon>Kickxellaceae</taxon>
        <taxon>Kickxella</taxon>
    </lineage>
</organism>
<evidence type="ECO:0000313" key="2">
    <source>
        <dbReference type="Proteomes" id="UP001150581"/>
    </source>
</evidence>
<gene>
    <name evidence="1" type="ORF">LPJ66_004740</name>
</gene>
<protein>
    <submittedName>
        <fullName evidence="1">Uncharacterized protein</fullName>
    </submittedName>
</protein>
<keyword evidence="2" id="KW-1185">Reference proteome</keyword>